<dbReference type="InterPro" id="IPR010994">
    <property type="entry name" value="RuvA_2-like"/>
</dbReference>
<dbReference type="Gene3D" id="1.10.150.320">
    <property type="entry name" value="Photosystem II 12 kDa extrinsic protein"/>
    <property type="match status" value="2"/>
</dbReference>
<comment type="caution">
    <text evidence="1">The sequence shown here is derived from an EMBL/GenBank/DDBJ whole genome shotgun (WGS) entry which is preliminary data.</text>
</comment>
<sequence>MLLLPLLGALVWLVSETLRPRFGDSAPLLGDTLAEEEKHPAGGADTAGVRRLRLFRFDPNTVTYEELRLLGIAPRTAAGIVKYRTAGKVFAIPEDFAACYGITDSAYAVLKPYIDIGEAYRMRIREPRTAERRCLFSVTPEGNGRTAMARTGEGVSAAASGAENGLVPFDPNALGEEGFVGLGFTPRQARTIINFREACGGFRTAADFARSYAVSEEMFVRLKPYIVIAPPEEESAGKESGQAAGNGGAAASLPVELNRADSAALVAVSGIGPATASAILAYRERLGGFCNRRQVVETGVVTERNWERMKEQIWADSCAIRKIDINFAAPNAVARHPYITPRTLRKILRNRQLKGGWSTIEDMVEDNTLTNEEAGRLAPYLHFGTVPL</sequence>
<dbReference type="PANTHER" id="PTHR21180">
    <property type="entry name" value="ENDONUCLEASE/EXONUCLEASE/PHOSPHATASE FAMILY DOMAIN-CONTAINING PROTEIN 1"/>
    <property type="match status" value="1"/>
</dbReference>
<dbReference type="Pfam" id="PF12836">
    <property type="entry name" value="HHH_3"/>
    <property type="match status" value="2"/>
</dbReference>
<protein>
    <recommendedName>
        <fullName evidence="3">Competence protein ComEA</fullName>
    </recommendedName>
</protein>
<keyword evidence="2" id="KW-1185">Reference proteome</keyword>
<organism evidence="1 2">
    <name type="scientific">Alistipes inops</name>
    <dbReference type="NCBI Taxonomy" id="1501391"/>
    <lineage>
        <taxon>Bacteria</taxon>
        <taxon>Pseudomonadati</taxon>
        <taxon>Bacteroidota</taxon>
        <taxon>Bacteroidia</taxon>
        <taxon>Bacteroidales</taxon>
        <taxon>Rikenellaceae</taxon>
        <taxon>Alistipes</taxon>
    </lineage>
</organism>
<reference evidence="1 2" key="1">
    <citation type="submission" date="2014-09" db="EMBL/GenBank/DDBJ databases">
        <title>Alistipes sp. 627, sp. nov., a novel member of the family Rikenellaceae isolated from human faeces.</title>
        <authorList>
            <person name="Shkoporov A.N."/>
            <person name="Chaplin A.V."/>
            <person name="Motuzova O.V."/>
            <person name="Kafarskaia L.I."/>
            <person name="Khokhlova E.V."/>
            <person name="Efimov B.A."/>
        </authorList>
    </citation>
    <scope>NUCLEOTIDE SEQUENCE [LARGE SCALE GENOMIC DNA]</scope>
    <source>
        <strain evidence="1 2">627</strain>
    </source>
</reference>
<accession>A0ABR4YI78</accession>
<gene>
    <name evidence="1" type="ORF">LG35_06965</name>
</gene>
<dbReference type="PANTHER" id="PTHR21180:SF32">
    <property type="entry name" value="ENDONUCLEASE_EXONUCLEASE_PHOSPHATASE FAMILY DOMAIN-CONTAINING PROTEIN 1"/>
    <property type="match status" value="1"/>
</dbReference>
<dbReference type="Proteomes" id="UP000030889">
    <property type="component" value="Unassembled WGS sequence"/>
</dbReference>
<evidence type="ECO:0008006" key="3">
    <source>
        <dbReference type="Google" id="ProtNLM"/>
    </source>
</evidence>
<dbReference type="InterPro" id="IPR051675">
    <property type="entry name" value="Endo/Exo/Phosphatase_dom_1"/>
</dbReference>
<evidence type="ECO:0000313" key="1">
    <source>
        <dbReference type="EMBL" id="KHE41974.1"/>
    </source>
</evidence>
<evidence type="ECO:0000313" key="2">
    <source>
        <dbReference type="Proteomes" id="UP000030889"/>
    </source>
</evidence>
<dbReference type="SUPFAM" id="SSF47781">
    <property type="entry name" value="RuvA domain 2-like"/>
    <property type="match status" value="4"/>
</dbReference>
<dbReference type="EMBL" id="JRGF01000007">
    <property type="protein sequence ID" value="KHE41974.1"/>
    <property type="molecule type" value="Genomic_DNA"/>
</dbReference>
<name>A0ABR4YI78_9BACT</name>
<proteinExistence type="predicted"/>